<feature type="transmembrane region" description="Helical" evidence="14">
    <location>
        <begin position="194"/>
        <end position="215"/>
    </location>
</feature>
<gene>
    <name evidence="16" type="primary">cssS</name>
    <name evidence="16" type="ORF">SAMEA4504048_00767</name>
</gene>
<dbReference type="PRINTS" id="PR00344">
    <property type="entry name" value="BCTRLSENSOR"/>
</dbReference>
<dbReference type="GO" id="GO:0005886">
    <property type="term" value="C:plasma membrane"/>
    <property type="evidence" value="ECO:0007669"/>
    <property type="project" value="UniProtKB-SubCell"/>
</dbReference>
<evidence type="ECO:0000256" key="1">
    <source>
        <dbReference type="ARBA" id="ARBA00000085"/>
    </source>
</evidence>
<dbReference type="CDD" id="cd00082">
    <property type="entry name" value="HisKA"/>
    <property type="match status" value="1"/>
</dbReference>
<dbReference type="InterPro" id="IPR036890">
    <property type="entry name" value="HATPase_C_sf"/>
</dbReference>
<keyword evidence="9 16" id="KW-0418">Kinase</keyword>
<dbReference type="SMART" id="SM00387">
    <property type="entry name" value="HATPase_c"/>
    <property type="match status" value="1"/>
</dbReference>
<dbReference type="FunFam" id="1.10.287.130:FF:000001">
    <property type="entry name" value="Two-component sensor histidine kinase"/>
    <property type="match status" value="1"/>
</dbReference>
<evidence type="ECO:0000256" key="10">
    <source>
        <dbReference type="ARBA" id="ARBA00022840"/>
    </source>
</evidence>
<dbReference type="PROSITE" id="PS50109">
    <property type="entry name" value="HIS_KIN"/>
    <property type="match status" value="1"/>
</dbReference>
<dbReference type="Gene3D" id="1.10.287.130">
    <property type="match status" value="1"/>
</dbReference>
<protein>
    <recommendedName>
        <fullName evidence="3">histidine kinase</fullName>
        <ecNumber evidence="3">2.7.13.3</ecNumber>
    </recommendedName>
</protein>
<keyword evidence="5" id="KW-0597">Phosphoprotein</keyword>
<accession>A0A239WUS3</accession>
<evidence type="ECO:0000256" key="11">
    <source>
        <dbReference type="ARBA" id="ARBA00022989"/>
    </source>
</evidence>
<dbReference type="InterPro" id="IPR036097">
    <property type="entry name" value="HisK_dim/P_sf"/>
</dbReference>
<evidence type="ECO:0000256" key="13">
    <source>
        <dbReference type="ARBA" id="ARBA00023136"/>
    </source>
</evidence>
<dbReference type="SUPFAM" id="SSF47384">
    <property type="entry name" value="Homodimeric domain of signal transducing histidine kinase"/>
    <property type="match status" value="1"/>
</dbReference>
<keyword evidence="10" id="KW-0067">ATP-binding</keyword>
<evidence type="ECO:0000313" key="16">
    <source>
        <dbReference type="EMBL" id="SNV38241.1"/>
    </source>
</evidence>
<organism evidence="16 17">
    <name type="scientific">Streptococcus acidominimus</name>
    <dbReference type="NCBI Taxonomy" id="1326"/>
    <lineage>
        <taxon>Bacteria</taxon>
        <taxon>Bacillati</taxon>
        <taxon>Bacillota</taxon>
        <taxon>Bacilli</taxon>
        <taxon>Lactobacillales</taxon>
        <taxon>Streptococcaceae</taxon>
        <taxon>Streptococcus</taxon>
    </lineage>
</organism>
<evidence type="ECO:0000256" key="3">
    <source>
        <dbReference type="ARBA" id="ARBA00012438"/>
    </source>
</evidence>
<evidence type="ECO:0000256" key="2">
    <source>
        <dbReference type="ARBA" id="ARBA00004651"/>
    </source>
</evidence>
<proteinExistence type="predicted"/>
<dbReference type="Pfam" id="PF00512">
    <property type="entry name" value="HisKA"/>
    <property type="match status" value="1"/>
</dbReference>
<dbReference type="Proteomes" id="UP000215144">
    <property type="component" value="Chromosome 1"/>
</dbReference>
<evidence type="ECO:0000256" key="8">
    <source>
        <dbReference type="ARBA" id="ARBA00022741"/>
    </source>
</evidence>
<feature type="transmembrane region" description="Helical" evidence="14">
    <location>
        <begin position="172"/>
        <end position="188"/>
    </location>
</feature>
<dbReference type="OrthoDB" id="9780718at2"/>
<evidence type="ECO:0000256" key="4">
    <source>
        <dbReference type="ARBA" id="ARBA00022475"/>
    </source>
</evidence>
<evidence type="ECO:0000256" key="12">
    <source>
        <dbReference type="ARBA" id="ARBA00023012"/>
    </source>
</evidence>
<comment type="catalytic activity">
    <reaction evidence="1">
        <text>ATP + protein L-histidine = ADP + protein N-phospho-L-histidine.</text>
        <dbReference type="EC" id="2.7.13.3"/>
    </reaction>
</comment>
<dbReference type="InterPro" id="IPR003661">
    <property type="entry name" value="HisK_dim/P_dom"/>
</dbReference>
<dbReference type="Gene3D" id="3.30.565.10">
    <property type="entry name" value="Histidine kinase-like ATPase, C-terminal domain"/>
    <property type="match status" value="1"/>
</dbReference>
<dbReference type="InterPro" id="IPR005467">
    <property type="entry name" value="His_kinase_dom"/>
</dbReference>
<dbReference type="Pfam" id="PF02518">
    <property type="entry name" value="HATPase_c"/>
    <property type="match status" value="1"/>
</dbReference>
<name>A0A239WUS3_STRAI</name>
<evidence type="ECO:0000256" key="5">
    <source>
        <dbReference type="ARBA" id="ARBA00022553"/>
    </source>
</evidence>
<evidence type="ECO:0000256" key="7">
    <source>
        <dbReference type="ARBA" id="ARBA00022692"/>
    </source>
</evidence>
<comment type="subcellular location">
    <subcellularLocation>
        <location evidence="2">Cell membrane</location>
        <topology evidence="2">Multi-pass membrane protein</topology>
    </subcellularLocation>
</comment>
<keyword evidence="7 14" id="KW-0812">Transmembrane</keyword>
<dbReference type="AlphaFoldDB" id="A0A239WUS3"/>
<dbReference type="GO" id="GO:0005524">
    <property type="term" value="F:ATP binding"/>
    <property type="evidence" value="ECO:0007669"/>
    <property type="project" value="UniProtKB-KW"/>
</dbReference>
<feature type="domain" description="Histidine kinase" evidence="15">
    <location>
        <begin position="275"/>
        <end position="481"/>
    </location>
</feature>
<keyword evidence="12" id="KW-0902">Two-component regulatory system</keyword>
<dbReference type="PANTHER" id="PTHR45528:SF1">
    <property type="entry name" value="SENSOR HISTIDINE KINASE CPXA"/>
    <property type="match status" value="1"/>
</dbReference>
<dbReference type="InterPro" id="IPR050398">
    <property type="entry name" value="HssS/ArlS-like"/>
</dbReference>
<keyword evidence="11 14" id="KW-1133">Transmembrane helix</keyword>
<keyword evidence="6 16" id="KW-0808">Transferase</keyword>
<keyword evidence="8" id="KW-0547">Nucleotide-binding</keyword>
<dbReference type="KEGG" id="saco:SAME_00767"/>
<dbReference type="EC" id="2.7.13.3" evidence="3"/>
<evidence type="ECO:0000313" key="17">
    <source>
        <dbReference type="Proteomes" id="UP000215144"/>
    </source>
</evidence>
<sequence>MRLKTSKPRLNNRLFWQLLLLILVVFGALLLLFNLSVRQLIERQTRSAIQEQFNRLDLLYRSEALKTSSENLISTSYVILDRDFHLLYTSSGLSHQEDDDVAEAITDHVQGERSLWQAWQTASTSRTSLSHLEQRSALIEVEDDQYQIRLQKYFGHLSGNYIQQSDIKDAETYYVIAFANVTTVLVWLNQLNKLVAILLVMSAGLLVALLWLSILNTRRDFRHFTSYLEKIGKRREGRQLPQFKFKEFEELGLSAQQMDQLISSSQETQKRFFQNVSHELRTPLTSVNGYAEALKSGAVSDVQSASEVIYKESQRMTELVDQLLILSRLESIQDSVQKETFSLNDFLYDLSWLFEQQLQKRHLQLRYQLPESYQEITADETLLERALSNVISNAIRYARTQIVLAYDLTDEQVIIRITNDGEPISDEDKEHLFERFYTGKSGQFGIGLAMTKAIITQHSGRIWVESSDQETCFIIALPIHSA</sequence>
<dbReference type="RefSeq" id="WP_095122124.1">
    <property type="nucleotide sequence ID" value="NZ_LT906454.1"/>
</dbReference>
<dbReference type="InterPro" id="IPR003594">
    <property type="entry name" value="HATPase_dom"/>
</dbReference>
<evidence type="ECO:0000256" key="6">
    <source>
        <dbReference type="ARBA" id="ARBA00022679"/>
    </source>
</evidence>
<dbReference type="GO" id="GO:0000155">
    <property type="term" value="F:phosphorelay sensor kinase activity"/>
    <property type="evidence" value="ECO:0007669"/>
    <property type="project" value="InterPro"/>
</dbReference>
<evidence type="ECO:0000256" key="9">
    <source>
        <dbReference type="ARBA" id="ARBA00022777"/>
    </source>
</evidence>
<reference evidence="16 17" key="1">
    <citation type="submission" date="2017-06" db="EMBL/GenBank/DDBJ databases">
        <authorList>
            <consortium name="Pathogen Informatics"/>
        </authorList>
    </citation>
    <scope>NUCLEOTIDE SEQUENCE [LARGE SCALE GENOMIC DNA]</scope>
    <source>
        <strain evidence="16 17">NCTC11291</strain>
    </source>
</reference>
<dbReference type="EMBL" id="LT906454">
    <property type="protein sequence ID" value="SNV38241.1"/>
    <property type="molecule type" value="Genomic_DNA"/>
</dbReference>
<keyword evidence="13 14" id="KW-0472">Membrane</keyword>
<dbReference type="InterPro" id="IPR004358">
    <property type="entry name" value="Sig_transdc_His_kin-like_C"/>
</dbReference>
<evidence type="ECO:0000256" key="14">
    <source>
        <dbReference type="SAM" id="Phobius"/>
    </source>
</evidence>
<evidence type="ECO:0000259" key="15">
    <source>
        <dbReference type="PROSITE" id="PS50109"/>
    </source>
</evidence>
<feature type="transmembrane region" description="Helical" evidence="14">
    <location>
        <begin position="14"/>
        <end position="37"/>
    </location>
</feature>
<dbReference type="SMART" id="SM00388">
    <property type="entry name" value="HisKA"/>
    <property type="match status" value="1"/>
</dbReference>
<dbReference type="SUPFAM" id="SSF55874">
    <property type="entry name" value="ATPase domain of HSP90 chaperone/DNA topoisomerase II/histidine kinase"/>
    <property type="match status" value="1"/>
</dbReference>
<keyword evidence="4" id="KW-1003">Cell membrane</keyword>
<dbReference type="PANTHER" id="PTHR45528">
    <property type="entry name" value="SENSOR HISTIDINE KINASE CPXA"/>
    <property type="match status" value="1"/>
</dbReference>